<accession>A0A4Q9M498</accession>
<evidence type="ECO:0000256" key="1">
    <source>
        <dbReference type="SAM" id="MobiDB-lite"/>
    </source>
</evidence>
<dbReference type="Proteomes" id="UP000292957">
    <property type="component" value="Unassembled WGS sequence"/>
</dbReference>
<feature type="region of interest" description="Disordered" evidence="1">
    <location>
        <begin position="1"/>
        <end position="28"/>
    </location>
</feature>
<dbReference type="AlphaFoldDB" id="A0A4Q9M498"/>
<name>A0A4Q9M498_9APHY</name>
<reference evidence="2" key="1">
    <citation type="submission" date="2019-01" db="EMBL/GenBank/DDBJ databases">
        <title>Draft genome sequences of three monokaryotic isolates of the white-rot basidiomycete fungus Dichomitus squalens.</title>
        <authorList>
            <consortium name="DOE Joint Genome Institute"/>
            <person name="Lopez S.C."/>
            <person name="Andreopoulos B."/>
            <person name="Pangilinan J."/>
            <person name="Lipzen A."/>
            <person name="Riley R."/>
            <person name="Ahrendt S."/>
            <person name="Ng V."/>
            <person name="Barry K."/>
            <person name="Daum C."/>
            <person name="Grigoriev I.V."/>
            <person name="Hilden K.S."/>
            <person name="Makela M.R."/>
            <person name="de Vries R.P."/>
        </authorList>
    </citation>
    <scope>NUCLEOTIDE SEQUENCE [LARGE SCALE GENOMIC DNA]</scope>
    <source>
        <strain evidence="2">OM18370.1</strain>
    </source>
</reference>
<organism evidence="2">
    <name type="scientific">Dichomitus squalens</name>
    <dbReference type="NCBI Taxonomy" id="114155"/>
    <lineage>
        <taxon>Eukaryota</taxon>
        <taxon>Fungi</taxon>
        <taxon>Dikarya</taxon>
        <taxon>Basidiomycota</taxon>
        <taxon>Agaricomycotina</taxon>
        <taxon>Agaricomycetes</taxon>
        <taxon>Polyporales</taxon>
        <taxon>Polyporaceae</taxon>
        <taxon>Dichomitus</taxon>
    </lineage>
</organism>
<dbReference type="EMBL" id="ML143582">
    <property type="protein sequence ID" value="TBU21714.1"/>
    <property type="molecule type" value="Genomic_DNA"/>
</dbReference>
<proteinExistence type="predicted"/>
<evidence type="ECO:0000313" key="2">
    <source>
        <dbReference type="EMBL" id="TBU21714.1"/>
    </source>
</evidence>
<gene>
    <name evidence="2" type="ORF">BD311DRAFT_827913</name>
</gene>
<sequence length="212" mass="22490">MHGTGEATEKARDPESVTSRALPPASLACPSSQERTDCLTRVGVGCAQGMFIEQAEPRQVCESALGGMSQNGKGAMSSNGGRKPGELFARQAQMDEDALVLVLEGLNTLTFALSVLLGRGAALLCARPVSRPLPFRTMGPPDALAGPKGYELDKRSRKIGKRPIPKHVDQERTEGREVARDAGATYTLLDDRAGATVETAQGCFNSVKPPKK</sequence>
<protein>
    <submittedName>
        <fullName evidence="2">Uncharacterized protein</fullName>
    </submittedName>
</protein>